<protein>
    <recommendedName>
        <fullName evidence="2">EcsC family protein</fullName>
    </recommendedName>
</protein>
<dbReference type="EMBL" id="NSIT01000003">
    <property type="protein sequence ID" value="PJE80878.1"/>
    <property type="molecule type" value="Genomic_DNA"/>
</dbReference>
<accession>A0A2H9TCP2</accession>
<evidence type="ECO:0008006" key="2">
    <source>
        <dbReference type="Google" id="ProtNLM"/>
    </source>
</evidence>
<dbReference type="AlphaFoldDB" id="A0A2H9TCP2"/>
<comment type="caution">
    <text evidence="1">The sequence shown here is derived from an EMBL/GenBank/DDBJ whole genome shotgun (WGS) entry which is preliminary data.</text>
</comment>
<gene>
    <name evidence="1" type="ORF">CI610_00126</name>
</gene>
<reference evidence="1" key="1">
    <citation type="journal article" date="2017" name="Appl. Environ. Microbiol.">
        <title>Molecular characterization of an Endozoicomonas-like organism causing infection in king scallop Pecten maximus L.</title>
        <authorList>
            <person name="Cano I."/>
            <person name="van Aerle R."/>
            <person name="Ross S."/>
            <person name="Verner-Jeffreys D.W."/>
            <person name="Paley R.K."/>
            <person name="Rimmer G."/>
            <person name="Ryder D."/>
            <person name="Hooper P."/>
            <person name="Stone D."/>
            <person name="Feist S.W."/>
        </authorList>
    </citation>
    <scope>NUCLEOTIDE SEQUENCE</scope>
</reference>
<sequence>MFKQQLNHTVLRKTLEWSYTLAIKGFRGFCSAEELARQYSCLPCSVEKRVDYLIRRQHVNAGISGLITGIGGVLSVPVGIPANVACVLLLQVRMVAAIACIQHKDLSEQGTKSLIFACLAGKNTKNLLSELGINGSLLLLGYTFRRMPDKWVNILFRRISSVLLVNVGTTGAFRLVRLLPLAGSVVGGALDALSTNTIGQVAKEVFSPADFVQKKATKELFFYQ</sequence>
<proteinExistence type="predicted"/>
<organism evidence="1">
    <name type="scientific">invertebrate metagenome</name>
    <dbReference type="NCBI Taxonomy" id="1711999"/>
    <lineage>
        <taxon>unclassified sequences</taxon>
        <taxon>metagenomes</taxon>
        <taxon>organismal metagenomes</taxon>
    </lineage>
</organism>
<evidence type="ECO:0000313" key="1">
    <source>
        <dbReference type="EMBL" id="PJE80878.1"/>
    </source>
</evidence>
<name>A0A2H9TCP2_9ZZZZ</name>